<reference evidence="3" key="2">
    <citation type="journal article" date="2019" name="Int. J. Syst. Evol. Microbiol.">
        <title>The Global Catalogue of Microorganisms (GCM) 10K type strain sequencing project: providing services to taxonomists for standard genome sequencing and annotation.</title>
        <authorList>
            <consortium name="The Broad Institute Genomics Platform"/>
            <consortium name="The Broad Institute Genome Sequencing Center for Infectious Disease"/>
            <person name="Wu L."/>
            <person name="Ma J."/>
        </authorList>
    </citation>
    <scope>NUCLEOTIDE SEQUENCE [LARGE SCALE GENOMIC DNA]</scope>
    <source>
        <strain evidence="3">NBRC 102030</strain>
    </source>
</reference>
<comment type="caution">
    <text evidence="2">The sequence shown here is derived from an EMBL/GenBank/DDBJ whole genome shotgun (WGS) entry which is preliminary data.</text>
</comment>
<dbReference type="RefSeq" id="WP_220774004.1">
    <property type="nucleotide sequence ID" value="NZ_BPFC01000079.1"/>
</dbReference>
<protein>
    <submittedName>
        <fullName evidence="2">Uncharacterized protein</fullName>
    </submittedName>
</protein>
<name>A0ABQ6JBE2_9GAMM</name>
<accession>A0ABQ6JBE2</accession>
<evidence type="ECO:0000313" key="2">
    <source>
        <dbReference type="EMBL" id="GMA84500.1"/>
    </source>
</evidence>
<reference evidence="2" key="1">
    <citation type="journal article" date="2014" name="Int. J. Syst. Evol. Microbiol.">
        <title>Complete genome of a new Firmicutes species belonging to the dominant human colonic microbiota ('Ruminococcus bicirculans') reveals two chromosomes and a selective capacity to utilize plant glucans.</title>
        <authorList>
            <consortium name="NISC Comparative Sequencing Program"/>
            <person name="Wegmann U."/>
            <person name="Louis P."/>
            <person name="Goesmann A."/>
            <person name="Henrissat B."/>
            <person name="Duncan S.H."/>
            <person name="Flint H.J."/>
        </authorList>
    </citation>
    <scope>NUCLEOTIDE SEQUENCE</scope>
    <source>
        <strain evidence="2">NBRC 102030</strain>
    </source>
</reference>
<organism evidence="2 3">
    <name type="scientific">Shewanella glacialipiscicola</name>
    <dbReference type="NCBI Taxonomy" id="614069"/>
    <lineage>
        <taxon>Bacteria</taxon>
        <taxon>Pseudomonadati</taxon>
        <taxon>Pseudomonadota</taxon>
        <taxon>Gammaproteobacteria</taxon>
        <taxon>Alteromonadales</taxon>
        <taxon>Shewanellaceae</taxon>
        <taxon>Shewanella</taxon>
    </lineage>
</organism>
<dbReference type="EMBL" id="BSUY01000002">
    <property type="protein sequence ID" value="GMA84500.1"/>
    <property type="molecule type" value="Genomic_DNA"/>
</dbReference>
<evidence type="ECO:0000313" key="3">
    <source>
        <dbReference type="Proteomes" id="UP001157046"/>
    </source>
</evidence>
<dbReference type="Proteomes" id="UP001157046">
    <property type="component" value="Unassembled WGS sequence"/>
</dbReference>
<dbReference type="EMBL" id="BSUY01000002">
    <property type="protein sequence ID" value="GMA84409.1"/>
    <property type="molecule type" value="Genomic_DNA"/>
</dbReference>
<proteinExistence type="predicted"/>
<gene>
    <name evidence="1" type="ORF">GCM10025855_39420</name>
    <name evidence="2" type="ORF">GCM10025855_40330</name>
</gene>
<keyword evidence="3" id="KW-1185">Reference proteome</keyword>
<reference evidence="2" key="3">
    <citation type="submission" date="2023-02" db="EMBL/GenBank/DDBJ databases">
        <authorList>
            <person name="Sun Q."/>
            <person name="Mori K."/>
        </authorList>
    </citation>
    <scope>NUCLEOTIDE SEQUENCE</scope>
    <source>
        <strain evidence="2">NBRC 102030</strain>
    </source>
</reference>
<evidence type="ECO:0000313" key="1">
    <source>
        <dbReference type="EMBL" id="GMA84409.1"/>
    </source>
</evidence>
<sequence>MSQCPKCGSHNIEKEEWRDAVPNAVEIGGSAAFGKTGDLICLDCRYTSSPSSFEPKKPK</sequence>